<dbReference type="eggNOG" id="COG4771">
    <property type="taxonomic scope" value="Bacteria"/>
</dbReference>
<comment type="similarity">
    <text evidence="2 11 12">Belongs to the TonB-dependent receptor family.</text>
</comment>
<dbReference type="InterPro" id="IPR037066">
    <property type="entry name" value="Plug_dom_sf"/>
</dbReference>
<evidence type="ECO:0000256" key="3">
    <source>
        <dbReference type="ARBA" id="ARBA00022448"/>
    </source>
</evidence>
<evidence type="ECO:0000256" key="8">
    <source>
        <dbReference type="ARBA" id="ARBA00023136"/>
    </source>
</evidence>
<accession>J0QX47</accession>
<evidence type="ECO:0000256" key="6">
    <source>
        <dbReference type="ARBA" id="ARBA00022729"/>
    </source>
</evidence>
<sequence length="728" mass="81591">MYIKRRMKWKSCVALSVVCFSMPLPAFSQNNNRENINELDTVIVTSQPQKTLNTPTVLTNRHTAQDIENKQIDDVHDIGRLDPSITYNSTNDSFTIRGLSDNRILTTIDGIRLPWLSDSSRGIKGGISMFDFASLSTIDIINGADSSLYGSGALGGVVALRTLDPEDILSPDKNWGSITKGSYDSIDRSWHIDEAFAVRANQTYALFQGGYVRGKKRENNGLGGGYGLDRVEENPADYDQNNLLFKIYQHIDGTQRLGFTAERFDFDKDIDSLNASTTIYRVGSVKNEQKKRRERLSLSYDYNGGGSLIDEAHAIVYWQRQRTNDDTSADRISIPRGYYSRDNMMRNISFGINAAGLKMVEIGDTIHTLRIATDASSSKFQQYAAGEDSCPSAPFPPQYFGCQFLYTNQSDAPNTDSTSFGISFEDEISFFDNRFRLTPGVRYDWYDHRPQKTGSYENAAGFSGYPSNNSGSRLSPKVRLEWDAINKLTLYAQWAQAFRAPSVTELYLNYTNPGFYYIAGNPELKHETSNGYDIGALLGDNHLGGALSLFSNYYRNFIDTIDYGADSEFLLSRQQYINRARVRISGIEARAHWVLSNGWHTNAALAYAEGKDTETDEHLNSIPALKGVLGVGYAEEKWGSDITLTATAKRNKVEKNSDFAKTPGYTLVDLTGWWEPVGKKGPRIKAGVYNLFDKRYWNAVDLPASSSTPKDYFSEPGRSFKVSIVQKF</sequence>
<keyword evidence="9 16" id="KW-0675">Receptor</keyword>
<dbReference type="OrthoDB" id="9796221at2"/>
<dbReference type="GO" id="GO:0009279">
    <property type="term" value="C:cell outer membrane"/>
    <property type="evidence" value="ECO:0007669"/>
    <property type="project" value="UniProtKB-SubCell"/>
</dbReference>
<dbReference type="RefSeq" id="WP_008039076.1">
    <property type="nucleotide sequence ID" value="NZ_JH725147.1"/>
</dbReference>
<keyword evidence="17" id="KW-1185">Reference proteome</keyword>
<dbReference type="Gene3D" id="2.170.130.10">
    <property type="entry name" value="TonB-dependent receptor, plug domain"/>
    <property type="match status" value="1"/>
</dbReference>
<feature type="chain" id="PRO_5003738642" evidence="13">
    <location>
        <begin position="29"/>
        <end position="728"/>
    </location>
</feature>
<comment type="subcellular location">
    <subcellularLocation>
        <location evidence="1 11">Cell outer membrane</location>
        <topology evidence="1 11">Multi-pass membrane protein</topology>
    </subcellularLocation>
</comment>
<dbReference type="PANTHER" id="PTHR30069">
    <property type="entry name" value="TONB-DEPENDENT OUTER MEMBRANE RECEPTOR"/>
    <property type="match status" value="1"/>
</dbReference>
<dbReference type="SUPFAM" id="SSF56935">
    <property type="entry name" value="Porins"/>
    <property type="match status" value="1"/>
</dbReference>
<dbReference type="NCBIfam" id="TIGR01785">
    <property type="entry name" value="TonB-hemin"/>
    <property type="match status" value="1"/>
</dbReference>
<evidence type="ECO:0000256" key="1">
    <source>
        <dbReference type="ARBA" id="ARBA00004571"/>
    </source>
</evidence>
<evidence type="ECO:0000259" key="14">
    <source>
        <dbReference type="Pfam" id="PF00593"/>
    </source>
</evidence>
<dbReference type="InterPro" id="IPR011276">
    <property type="entry name" value="TonB_haem/Hb_rcpt"/>
</dbReference>
<feature type="domain" description="TonB-dependent receptor-like beta-barrel" evidence="14">
    <location>
        <begin position="237"/>
        <end position="691"/>
    </location>
</feature>
<protein>
    <submittedName>
        <fullName evidence="16">TonB-dependent heme/hemoglobin receptor family protein</fullName>
    </submittedName>
</protein>
<dbReference type="InterPro" id="IPR000531">
    <property type="entry name" value="Beta-barrel_TonB"/>
</dbReference>
<gene>
    <name evidence="16" type="ORF">ME5_01017</name>
</gene>
<dbReference type="GO" id="GO:0015232">
    <property type="term" value="F:heme transmembrane transporter activity"/>
    <property type="evidence" value="ECO:0007669"/>
    <property type="project" value="InterPro"/>
</dbReference>
<feature type="domain" description="TonB-dependent receptor plug" evidence="15">
    <location>
        <begin position="62"/>
        <end position="157"/>
    </location>
</feature>
<evidence type="ECO:0000256" key="11">
    <source>
        <dbReference type="PROSITE-ProRule" id="PRU01360"/>
    </source>
</evidence>
<keyword evidence="7 12" id="KW-0798">TonB box</keyword>
<dbReference type="Pfam" id="PF00593">
    <property type="entry name" value="TonB_dep_Rec_b-barrel"/>
    <property type="match status" value="1"/>
</dbReference>
<feature type="signal peptide" evidence="13">
    <location>
        <begin position="1"/>
        <end position="28"/>
    </location>
</feature>
<dbReference type="GO" id="GO:0015344">
    <property type="term" value="F:siderophore uptake transmembrane transporter activity"/>
    <property type="evidence" value="ECO:0007669"/>
    <property type="project" value="TreeGrafter"/>
</dbReference>
<keyword evidence="10 11" id="KW-0998">Cell outer membrane</keyword>
<keyword evidence="3 11" id="KW-0813">Transport</keyword>
<dbReference type="CDD" id="cd01347">
    <property type="entry name" value="ligand_gated_channel"/>
    <property type="match status" value="1"/>
</dbReference>
<dbReference type="GO" id="GO:0044718">
    <property type="term" value="P:siderophore transmembrane transport"/>
    <property type="evidence" value="ECO:0007669"/>
    <property type="project" value="TreeGrafter"/>
</dbReference>
<dbReference type="PATRIC" id="fig|1094558.3.peg.1110"/>
<dbReference type="Pfam" id="PF07715">
    <property type="entry name" value="Plug"/>
    <property type="match status" value="1"/>
</dbReference>
<evidence type="ECO:0000256" key="10">
    <source>
        <dbReference type="ARBA" id="ARBA00023237"/>
    </source>
</evidence>
<dbReference type="HOGENOM" id="CLU_008287_19_0_5"/>
<dbReference type="Gene3D" id="2.40.170.20">
    <property type="entry name" value="TonB-dependent receptor, beta-barrel domain"/>
    <property type="match status" value="1"/>
</dbReference>
<reference evidence="16 17" key="1">
    <citation type="submission" date="2012-03" db="EMBL/GenBank/DDBJ databases">
        <title>The Genome Sequence of Bartonella tamiae Th239.</title>
        <authorList>
            <consortium name="The Broad Institute Genome Sequencing Platform"/>
            <consortium name="The Broad Institute Genome Sequencing Center for Infectious Disease"/>
            <person name="Feldgarden M."/>
            <person name="Kirby J."/>
            <person name="Kosoy M."/>
            <person name="Birtles R."/>
            <person name="Probert W.S."/>
            <person name="Chiaraviglio L."/>
            <person name="Young S.K."/>
            <person name="Zeng Q."/>
            <person name="Gargeya S."/>
            <person name="Fitzgerald M."/>
            <person name="Haas B."/>
            <person name="Abouelleil A."/>
            <person name="Alvarado L."/>
            <person name="Arachchi H.M."/>
            <person name="Berlin A."/>
            <person name="Chapman S.B."/>
            <person name="Gearin G."/>
            <person name="Goldberg J."/>
            <person name="Griggs A."/>
            <person name="Gujja S."/>
            <person name="Hansen M."/>
            <person name="Heiman D."/>
            <person name="Howarth C."/>
            <person name="Larimer J."/>
            <person name="Lui A."/>
            <person name="MacDonald P.J.P."/>
            <person name="McCowen C."/>
            <person name="Montmayeur A."/>
            <person name="Murphy C."/>
            <person name="Neiman D."/>
            <person name="Pearson M."/>
            <person name="Priest M."/>
            <person name="Roberts A."/>
            <person name="Saif S."/>
            <person name="Shea T."/>
            <person name="Sisk P."/>
            <person name="Stolte C."/>
            <person name="Sykes S."/>
            <person name="Wortman J."/>
            <person name="Nusbaum C."/>
            <person name="Birren B."/>
        </authorList>
    </citation>
    <scope>NUCLEOTIDE SEQUENCE [LARGE SCALE GENOMIC DNA]</scope>
    <source>
        <strain evidence="16 17">Th239</strain>
    </source>
</reference>
<dbReference type="Proteomes" id="UP000008952">
    <property type="component" value="Unassembled WGS sequence"/>
</dbReference>
<name>J0QX47_9HYPH</name>
<evidence type="ECO:0000256" key="9">
    <source>
        <dbReference type="ARBA" id="ARBA00023170"/>
    </source>
</evidence>
<evidence type="ECO:0000256" key="5">
    <source>
        <dbReference type="ARBA" id="ARBA00022692"/>
    </source>
</evidence>
<evidence type="ECO:0000256" key="12">
    <source>
        <dbReference type="RuleBase" id="RU003357"/>
    </source>
</evidence>
<organism evidence="16 17">
    <name type="scientific">Bartonella tamiae Th239</name>
    <dbReference type="NCBI Taxonomy" id="1094558"/>
    <lineage>
        <taxon>Bacteria</taxon>
        <taxon>Pseudomonadati</taxon>
        <taxon>Pseudomonadota</taxon>
        <taxon>Alphaproteobacteria</taxon>
        <taxon>Hyphomicrobiales</taxon>
        <taxon>Bartonellaceae</taxon>
        <taxon>Bartonella</taxon>
    </lineage>
</organism>
<keyword evidence="6 13" id="KW-0732">Signal</keyword>
<dbReference type="AlphaFoldDB" id="J0QX47"/>
<dbReference type="STRING" id="1094558.ME5_01017"/>
<dbReference type="PANTHER" id="PTHR30069:SF29">
    <property type="entry name" value="HEMOGLOBIN AND HEMOGLOBIN-HAPTOGLOBIN-BINDING PROTEIN 1-RELATED"/>
    <property type="match status" value="1"/>
</dbReference>
<comment type="caution">
    <text evidence="16">The sequence shown here is derived from an EMBL/GenBank/DDBJ whole genome shotgun (WGS) entry which is preliminary data.</text>
</comment>
<evidence type="ECO:0000313" key="16">
    <source>
        <dbReference type="EMBL" id="EJF90616.1"/>
    </source>
</evidence>
<evidence type="ECO:0000256" key="13">
    <source>
        <dbReference type="SAM" id="SignalP"/>
    </source>
</evidence>
<dbReference type="PROSITE" id="PS52016">
    <property type="entry name" value="TONB_DEPENDENT_REC_3"/>
    <property type="match status" value="1"/>
</dbReference>
<evidence type="ECO:0000313" key="17">
    <source>
        <dbReference type="Proteomes" id="UP000008952"/>
    </source>
</evidence>
<dbReference type="InterPro" id="IPR012910">
    <property type="entry name" value="Plug_dom"/>
</dbReference>
<evidence type="ECO:0000256" key="2">
    <source>
        <dbReference type="ARBA" id="ARBA00009810"/>
    </source>
</evidence>
<dbReference type="NCBIfam" id="TIGR01786">
    <property type="entry name" value="TonB-hemlactrns"/>
    <property type="match status" value="1"/>
</dbReference>
<proteinExistence type="inferred from homology"/>
<keyword evidence="5 11" id="KW-0812">Transmembrane</keyword>
<dbReference type="InterPro" id="IPR036942">
    <property type="entry name" value="Beta-barrel_TonB_sf"/>
</dbReference>
<keyword evidence="4 11" id="KW-1134">Transmembrane beta strand</keyword>
<evidence type="ECO:0000259" key="15">
    <source>
        <dbReference type="Pfam" id="PF07715"/>
    </source>
</evidence>
<dbReference type="InterPro" id="IPR010949">
    <property type="entry name" value="TonB_Hb/transfer/lactofer_rcpt"/>
</dbReference>
<dbReference type="EMBL" id="AIMB01000007">
    <property type="protein sequence ID" value="EJF90616.1"/>
    <property type="molecule type" value="Genomic_DNA"/>
</dbReference>
<dbReference type="InterPro" id="IPR039426">
    <property type="entry name" value="TonB-dep_rcpt-like"/>
</dbReference>
<evidence type="ECO:0000256" key="7">
    <source>
        <dbReference type="ARBA" id="ARBA00023077"/>
    </source>
</evidence>
<keyword evidence="8 11" id="KW-0472">Membrane</keyword>
<evidence type="ECO:0000256" key="4">
    <source>
        <dbReference type="ARBA" id="ARBA00022452"/>
    </source>
</evidence>